<comment type="similarity">
    <text evidence="3">Belongs to the phosphohexose mutase family.</text>
</comment>
<evidence type="ECO:0000259" key="11">
    <source>
        <dbReference type="Pfam" id="PF02878"/>
    </source>
</evidence>
<evidence type="ECO:0000256" key="3">
    <source>
        <dbReference type="ARBA" id="ARBA00010231"/>
    </source>
</evidence>
<keyword evidence="8" id="KW-0460">Magnesium</keyword>
<dbReference type="FunFam" id="3.40.120.10:FF:000035">
    <property type="entry name" value="Pgm3p"/>
    <property type="match status" value="1"/>
</dbReference>
<evidence type="ECO:0000256" key="9">
    <source>
        <dbReference type="ARBA" id="ARBA00023235"/>
    </source>
</evidence>
<dbReference type="Pfam" id="PF02878">
    <property type="entry name" value="PGM_PMM_I"/>
    <property type="match status" value="1"/>
</dbReference>
<organism evidence="12 13">
    <name type="scientific">Ascosphaera apis ARSEF 7405</name>
    <dbReference type="NCBI Taxonomy" id="392613"/>
    <lineage>
        <taxon>Eukaryota</taxon>
        <taxon>Fungi</taxon>
        <taxon>Dikarya</taxon>
        <taxon>Ascomycota</taxon>
        <taxon>Pezizomycotina</taxon>
        <taxon>Eurotiomycetes</taxon>
        <taxon>Eurotiomycetidae</taxon>
        <taxon>Onygenales</taxon>
        <taxon>Ascosphaeraceae</taxon>
        <taxon>Ascosphaera</taxon>
    </lineage>
</organism>
<comment type="subcellular location">
    <subcellularLocation>
        <location evidence="2">Cytoplasm</location>
    </subcellularLocation>
</comment>
<dbReference type="VEuPathDB" id="FungiDB:AAP_00760"/>
<keyword evidence="7" id="KW-0479">Metal-binding</keyword>
<dbReference type="GO" id="GO:0008973">
    <property type="term" value="F:phosphopentomutase activity"/>
    <property type="evidence" value="ECO:0007669"/>
    <property type="project" value="TreeGrafter"/>
</dbReference>
<evidence type="ECO:0000313" key="13">
    <source>
        <dbReference type="Proteomes" id="UP000242877"/>
    </source>
</evidence>
<dbReference type="GO" id="GO:0006006">
    <property type="term" value="P:glucose metabolic process"/>
    <property type="evidence" value="ECO:0007669"/>
    <property type="project" value="UniProtKB-KW"/>
</dbReference>
<dbReference type="AlphaFoldDB" id="A0A168CX93"/>
<keyword evidence="9" id="KW-0413">Isomerase</keyword>
<dbReference type="Gene3D" id="3.40.120.10">
    <property type="entry name" value="Alpha-D-Glucose-1,6-Bisphosphate, subunit A, domain 3"/>
    <property type="match status" value="1"/>
</dbReference>
<evidence type="ECO:0000256" key="5">
    <source>
        <dbReference type="ARBA" id="ARBA00022526"/>
    </source>
</evidence>
<dbReference type="OrthoDB" id="8300170at2759"/>
<evidence type="ECO:0000313" key="12">
    <source>
        <dbReference type="EMBL" id="KZZ97117.1"/>
    </source>
</evidence>
<evidence type="ECO:0000256" key="8">
    <source>
        <dbReference type="ARBA" id="ARBA00022842"/>
    </source>
</evidence>
<dbReference type="SUPFAM" id="SSF53738">
    <property type="entry name" value="Phosphoglucomutase, first 3 domains"/>
    <property type="match status" value="1"/>
</dbReference>
<dbReference type="Proteomes" id="UP000242877">
    <property type="component" value="Unassembled WGS sequence"/>
</dbReference>
<dbReference type="GO" id="GO:0000287">
    <property type="term" value="F:magnesium ion binding"/>
    <property type="evidence" value="ECO:0007669"/>
    <property type="project" value="InterPro"/>
</dbReference>
<dbReference type="GO" id="GO:0006166">
    <property type="term" value="P:purine ribonucleoside salvage"/>
    <property type="evidence" value="ECO:0007669"/>
    <property type="project" value="TreeGrafter"/>
</dbReference>
<proteinExistence type="inferred from homology"/>
<name>A0A168CX93_9EURO</name>
<reference evidence="12 13" key="1">
    <citation type="journal article" date="2016" name="Genome Biol. Evol.">
        <title>Divergent and convergent evolution of fungal pathogenicity.</title>
        <authorList>
            <person name="Shang Y."/>
            <person name="Xiao G."/>
            <person name="Zheng P."/>
            <person name="Cen K."/>
            <person name="Zhan S."/>
            <person name="Wang C."/>
        </authorList>
    </citation>
    <scope>NUCLEOTIDE SEQUENCE [LARGE SCALE GENOMIC DNA]</scope>
    <source>
        <strain evidence="12 13">ARSEF 7405</strain>
    </source>
</reference>
<dbReference type="InterPro" id="IPR016066">
    <property type="entry name" value="A-D-PHexomutase_CS"/>
</dbReference>
<evidence type="ECO:0000256" key="6">
    <source>
        <dbReference type="ARBA" id="ARBA00022553"/>
    </source>
</evidence>
<dbReference type="PROSITE" id="PS00710">
    <property type="entry name" value="PGM_PMM"/>
    <property type="match status" value="1"/>
</dbReference>
<keyword evidence="10" id="KW-0119">Carbohydrate metabolism</keyword>
<accession>A0A168CX93</accession>
<evidence type="ECO:0000256" key="7">
    <source>
        <dbReference type="ARBA" id="ARBA00022723"/>
    </source>
</evidence>
<comment type="caution">
    <text evidence="12">The sequence shown here is derived from an EMBL/GenBank/DDBJ whole genome shotgun (WGS) entry which is preliminary data.</text>
</comment>
<evidence type="ECO:0000256" key="4">
    <source>
        <dbReference type="ARBA" id="ARBA00022490"/>
    </source>
</evidence>
<keyword evidence="6" id="KW-0597">Phosphoprotein</keyword>
<keyword evidence="4" id="KW-0963">Cytoplasm</keyword>
<dbReference type="EMBL" id="AZGZ01000002">
    <property type="protein sequence ID" value="KZZ97117.1"/>
    <property type="molecule type" value="Genomic_DNA"/>
</dbReference>
<protein>
    <submittedName>
        <fullName evidence="12">Phosphoglucomutase</fullName>
    </submittedName>
</protein>
<dbReference type="GO" id="GO:0005634">
    <property type="term" value="C:nucleus"/>
    <property type="evidence" value="ECO:0007669"/>
    <property type="project" value="TreeGrafter"/>
</dbReference>
<sequence>MQKPLSELVETWLRWDQNDETKREIIQLRDAGNHAELEKRLCKRIEFGTAGLRGRMQAGFSSMNCLTVIQASQGLAKYVQAANGGIETPAVVIGHDSRHNSAKFARLAANAFLAQKIKVFMFSCSSPTPFVPFSILRKGASAGVMVTASHNPARDNGYKVYLENGAQINTPADGQIAHEIEQNLAPWEAAWADPESHDLFQFEQFEEVVKLYTGTIKAYLVTCFFFNHLHAEF</sequence>
<dbReference type="InterPro" id="IPR016055">
    <property type="entry name" value="A-D-PHexomutase_a/b/a-I/II/III"/>
</dbReference>
<comment type="cofactor">
    <cofactor evidence="1">
        <name>Mg(2+)</name>
        <dbReference type="ChEBI" id="CHEBI:18420"/>
    </cofactor>
</comment>
<evidence type="ECO:0000256" key="10">
    <source>
        <dbReference type="ARBA" id="ARBA00023277"/>
    </source>
</evidence>
<gene>
    <name evidence="12" type="ORF">AAP_00760</name>
</gene>
<evidence type="ECO:0000256" key="1">
    <source>
        <dbReference type="ARBA" id="ARBA00001946"/>
    </source>
</evidence>
<dbReference type="InterPro" id="IPR005844">
    <property type="entry name" value="A-D-PHexomutase_a/b/a-I"/>
</dbReference>
<evidence type="ECO:0000256" key="2">
    <source>
        <dbReference type="ARBA" id="ARBA00004496"/>
    </source>
</evidence>
<keyword evidence="13" id="KW-1185">Reference proteome</keyword>
<keyword evidence="5" id="KW-0313">Glucose metabolism</keyword>
<dbReference type="PANTHER" id="PTHR45745:SF1">
    <property type="entry name" value="PHOSPHOGLUCOMUTASE 2B-RELATED"/>
    <property type="match status" value="1"/>
</dbReference>
<feature type="domain" description="Alpha-D-phosphohexomutase alpha/beta/alpha" evidence="11">
    <location>
        <begin position="45"/>
        <end position="183"/>
    </location>
</feature>
<dbReference type="GO" id="GO:0005737">
    <property type="term" value="C:cytoplasm"/>
    <property type="evidence" value="ECO:0007669"/>
    <property type="project" value="UniProtKB-SubCell"/>
</dbReference>
<dbReference type="PANTHER" id="PTHR45745">
    <property type="entry name" value="PHOSPHOMANNOMUTASE 45A"/>
    <property type="match status" value="1"/>
</dbReference>